<evidence type="ECO:0000313" key="2">
    <source>
        <dbReference type="EMBL" id="KAI0511400.1"/>
    </source>
</evidence>
<protein>
    <submittedName>
        <fullName evidence="2">Uncharacterized protein</fullName>
    </submittedName>
</protein>
<dbReference type="Proteomes" id="UP000829196">
    <property type="component" value="Unassembled WGS sequence"/>
</dbReference>
<feature type="region of interest" description="Disordered" evidence="1">
    <location>
        <begin position="1"/>
        <end position="25"/>
    </location>
</feature>
<keyword evidence="3" id="KW-1185">Reference proteome</keyword>
<dbReference type="AlphaFoldDB" id="A0A8T3BGH7"/>
<reference evidence="2" key="1">
    <citation type="journal article" date="2022" name="Front. Genet.">
        <title>Chromosome-Scale Assembly of the Dendrobium nobile Genome Provides Insights Into the Molecular Mechanism of the Biosynthesis of the Medicinal Active Ingredient of Dendrobium.</title>
        <authorList>
            <person name="Xu Q."/>
            <person name="Niu S.-C."/>
            <person name="Li K.-L."/>
            <person name="Zheng P.-J."/>
            <person name="Zhang X.-J."/>
            <person name="Jia Y."/>
            <person name="Liu Y."/>
            <person name="Niu Y.-X."/>
            <person name="Yu L.-H."/>
            <person name="Chen D.-F."/>
            <person name="Zhang G.-Q."/>
        </authorList>
    </citation>
    <scope>NUCLEOTIDE SEQUENCE</scope>
    <source>
        <tissue evidence="2">Leaf</tissue>
    </source>
</reference>
<sequence length="77" mass="7927">MEAENSDSTAPAREPEQASLGDDEMAAGGASKFLTNLPSRGLFSSAVLSSNLVLIFPKAPGLTLPLPCSSSTSFLLN</sequence>
<comment type="caution">
    <text evidence="2">The sequence shown here is derived from an EMBL/GenBank/DDBJ whole genome shotgun (WGS) entry which is preliminary data.</text>
</comment>
<name>A0A8T3BGH7_DENNO</name>
<organism evidence="2 3">
    <name type="scientific">Dendrobium nobile</name>
    <name type="common">Orchid</name>
    <dbReference type="NCBI Taxonomy" id="94219"/>
    <lineage>
        <taxon>Eukaryota</taxon>
        <taxon>Viridiplantae</taxon>
        <taxon>Streptophyta</taxon>
        <taxon>Embryophyta</taxon>
        <taxon>Tracheophyta</taxon>
        <taxon>Spermatophyta</taxon>
        <taxon>Magnoliopsida</taxon>
        <taxon>Liliopsida</taxon>
        <taxon>Asparagales</taxon>
        <taxon>Orchidaceae</taxon>
        <taxon>Epidendroideae</taxon>
        <taxon>Malaxideae</taxon>
        <taxon>Dendrobiinae</taxon>
        <taxon>Dendrobium</taxon>
    </lineage>
</organism>
<gene>
    <name evidence="2" type="ORF">KFK09_012030</name>
</gene>
<evidence type="ECO:0000256" key="1">
    <source>
        <dbReference type="SAM" id="MobiDB-lite"/>
    </source>
</evidence>
<accession>A0A8T3BGH7</accession>
<dbReference type="EMBL" id="JAGYWB010000009">
    <property type="protein sequence ID" value="KAI0511400.1"/>
    <property type="molecule type" value="Genomic_DNA"/>
</dbReference>
<evidence type="ECO:0000313" key="3">
    <source>
        <dbReference type="Proteomes" id="UP000829196"/>
    </source>
</evidence>
<proteinExistence type="predicted"/>